<protein>
    <recommendedName>
        <fullName evidence="4">BZIP domain-containing protein</fullName>
    </recommendedName>
</protein>
<feature type="compositionally biased region" description="Basic residues" evidence="1">
    <location>
        <begin position="233"/>
        <end position="242"/>
    </location>
</feature>
<evidence type="ECO:0000313" key="3">
    <source>
        <dbReference type="Proteomes" id="UP000762676"/>
    </source>
</evidence>
<evidence type="ECO:0008006" key="4">
    <source>
        <dbReference type="Google" id="ProtNLM"/>
    </source>
</evidence>
<accession>A0AAV4I4E6</accession>
<dbReference type="EMBL" id="BMAT01013075">
    <property type="protein sequence ID" value="GFS05339.1"/>
    <property type="molecule type" value="Genomic_DNA"/>
</dbReference>
<keyword evidence="3" id="KW-1185">Reference proteome</keyword>
<dbReference type="Proteomes" id="UP000762676">
    <property type="component" value="Unassembled WGS sequence"/>
</dbReference>
<dbReference type="AlphaFoldDB" id="A0AAV4I4E6"/>
<gene>
    <name evidence="2" type="ORF">ElyMa_006518000</name>
</gene>
<sequence>MRLASSRVVAEKGERSLFNRLCISSRIPDSVFLASDAIRNLRPATEPEVQENSQTAGDTGEESAEGELAPPAVGKVGAADHNSDEGEGGLIEPIQTVSFDDMDQLDFLNGLMIDITDDEIEQAVEASNLSRLVDTLPSPIAATPAPEVTPATATEATATAAIATSASATAAPEHEWRAEIDAVFEMRPAPSKETTPRKSRAILTHRLLTSEKIINGKREQLEKKRKEEAAKKRDGRKRCRRN</sequence>
<evidence type="ECO:0000256" key="1">
    <source>
        <dbReference type="SAM" id="MobiDB-lite"/>
    </source>
</evidence>
<feature type="compositionally biased region" description="Basic and acidic residues" evidence="1">
    <location>
        <begin position="214"/>
        <end position="232"/>
    </location>
</feature>
<organism evidence="2 3">
    <name type="scientific">Elysia marginata</name>
    <dbReference type="NCBI Taxonomy" id="1093978"/>
    <lineage>
        <taxon>Eukaryota</taxon>
        <taxon>Metazoa</taxon>
        <taxon>Spiralia</taxon>
        <taxon>Lophotrochozoa</taxon>
        <taxon>Mollusca</taxon>
        <taxon>Gastropoda</taxon>
        <taxon>Heterobranchia</taxon>
        <taxon>Euthyneura</taxon>
        <taxon>Panpulmonata</taxon>
        <taxon>Sacoglossa</taxon>
        <taxon>Placobranchoidea</taxon>
        <taxon>Plakobranchidae</taxon>
        <taxon>Elysia</taxon>
    </lineage>
</organism>
<reference evidence="2 3" key="1">
    <citation type="journal article" date="2021" name="Elife">
        <title>Chloroplast acquisition without the gene transfer in kleptoplastic sea slugs, Plakobranchus ocellatus.</title>
        <authorList>
            <person name="Maeda T."/>
            <person name="Takahashi S."/>
            <person name="Yoshida T."/>
            <person name="Shimamura S."/>
            <person name="Takaki Y."/>
            <person name="Nagai Y."/>
            <person name="Toyoda A."/>
            <person name="Suzuki Y."/>
            <person name="Arimoto A."/>
            <person name="Ishii H."/>
            <person name="Satoh N."/>
            <person name="Nishiyama T."/>
            <person name="Hasebe M."/>
            <person name="Maruyama T."/>
            <person name="Minagawa J."/>
            <person name="Obokata J."/>
            <person name="Shigenobu S."/>
        </authorList>
    </citation>
    <scope>NUCLEOTIDE SEQUENCE [LARGE SCALE GENOMIC DNA]</scope>
</reference>
<comment type="caution">
    <text evidence="2">The sequence shown here is derived from an EMBL/GenBank/DDBJ whole genome shotgun (WGS) entry which is preliminary data.</text>
</comment>
<evidence type="ECO:0000313" key="2">
    <source>
        <dbReference type="EMBL" id="GFS05339.1"/>
    </source>
</evidence>
<feature type="region of interest" description="Disordered" evidence="1">
    <location>
        <begin position="214"/>
        <end position="242"/>
    </location>
</feature>
<name>A0AAV4I4E6_9GAST</name>
<feature type="region of interest" description="Disordered" evidence="1">
    <location>
        <begin position="43"/>
        <end position="67"/>
    </location>
</feature>
<proteinExistence type="predicted"/>